<proteinExistence type="predicted"/>
<organism evidence="1 2">
    <name type="scientific">Candidatus Roizmanbacteria bacterium RIFCSPLOWO2_01_FULL_41_22</name>
    <dbReference type="NCBI Taxonomy" id="1802067"/>
    <lineage>
        <taxon>Bacteria</taxon>
        <taxon>Candidatus Roizmaniibacteriota</taxon>
    </lineage>
</organism>
<protein>
    <submittedName>
        <fullName evidence="1">Uncharacterized protein</fullName>
    </submittedName>
</protein>
<dbReference type="EMBL" id="MGAR01000005">
    <property type="protein sequence ID" value="OGK52585.1"/>
    <property type="molecule type" value="Genomic_DNA"/>
</dbReference>
<evidence type="ECO:0000313" key="1">
    <source>
        <dbReference type="EMBL" id="OGK52585.1"/>
    </source>
</evidence>
<sequence length="229" mass="26410">MNDLTVVYYTANHVSDYFMANTKKILLEAIGEIPIISVSQKPMDLGTNICVGDSLRSHVNIYRQALIGAKETKTKYIALAEDDVLYSPQHFKHRSSPNKFAYNLAVWGIFTWTDPPIFSYKGGGRINLNSLICERDLFIEAMEERFVRWPDESKIDTNIWAEPGKYEKYLKVTIREVEHFYTNPPNIMFSHETALSFSGLGTRKRVGEMRATEIPYWGRAENIIKLYKP</sequence>
<comment type="caution">
    <text evidence="1">The sequence shown here is derived from an EMBL/GenBank/DDBJ whole genome shotgun (WGS) entry which is preliminary data.</text>
</comment>
<dbReference type="STRING" id="1802067.A2966_03530"/>
<accession>A0A1F7JAG9</accession>
<reference evidence="1 2" key="1">
    <citation type="journal article" date="2016" name="Nat. Commun.">
        <title>Thousands of microbial genomes shed light on interconnected biogeochemical processes in an aquifer system.</title>
        <authorList>
            <person name="Anantharaman K."/>
            <person name="Brown C.T."/>
            <person name="Hug L.A."/>
            <person name="Sharon I."/>
            <person name="Castelle C.J."/>
            <person name="Probst A.J."/>
            <person name="Thomas B.C."/>
            <person name="Singh A."/>
            <person name="Wilkins M.J."/>
            <person name="Karaoz U."/>
            <person name="Brodie E.L."/>
            <person name="Williams K.H."/>
            <person name="Hubbard S.S."/>
            <person name="Banfield J.F."/>
        </authorList>
    </citation>
    <scope>NUCLEOTIDE SEQUENCE [LARGE SCALE GENOMIC DNA]</scope>
</reference>
<evidence type="ECO:0000313" key="2">
    <source>
        <dbReference type="Proteomes" id="UP000176480"/>
    </source>
</evidence>
<name>A0A1F7JAG9_9BACT</name>
<dbReference type="AlphaFoldDB" id="A0A1F7JAG9"/>
<gene>
    <name evidence="1" type="ORF">A2966_03530</name>
</gene>
<dbReference type="Proteomes" id="UP000176480">
    <property type="component" value="Unassembled WGS sequence"/>
</dbReference>